<dbReference type="Proteomes" id="UP000807469">
    <property type="component" value="Unassembled WGS sequence"/>
</dbReference>
<keyword evidence="6" id="KW-0858">Xylan degradation</keyword>
<gene>
    <name evidence="15" type="ORF">BDN70DRAFT_895819</name>
</gene>
<dbReference type="EC" id="3.2.1.8" evidence="12"/>
<comment type="similarity">
    <text evidence="4 12">Belongs to the glycosyl hydrolase 10 (cellulase F) family.</text>
</comment>
<proteinExistence type="inferred from homology"/>
<reference evidence="15" key="1">
    <citation type="submission" date="2020-11" db="EMBL/GenBank/DDBJ databases">
        <authorList>
            <consortium name="DOE Joint Genome Institute"/>
            <person name="Ahrendt S."/>
            <person name="Riley R."/>
            <person name="Andreopoulos W."/>
            <person name="Labutti K."/>
            <person name="Pangilinan J."/>
            <person name="Ruiz-Duenas F.J."/>
            <person name="Barrasa J.M."/>
            <person name="Sanchez-Garcia M."/>
            <person name="Camarero S."/>
            <person name="Miyauchi S."/>
            <person name="Serrano A."/>
            <person name="Linde D."/>
            <person name="Babiker R."/>
            <person name="Drula E."/>
            <person name="Ayuso-Fernandez I."/>
            <person name="Pacheco R."/>
            <person name="Padilla G."/>
            <person name="Ferreira P."/>
            <person name="Barriuso J."/>
            <person name="Kellner H."/>
            <person name="Castanera R."/>
            <person name="Alfaro M."/>
            <person name="Ramirez L."/>
            <person name="Pisabarro A.G."/>
            <person name="Kuo A."/>
            <person name="Tritt A."/>
            <person name="Lipzen A."/>
            <person name="He G."/>
            <person name="Yan M."/>
            <person name="Ng V."/>
            <person name="Cullen D."/>
            <person name="Martin F."/>
            <person name="Rosso M.-N."/>
            <person name="Henrissat B."/>
            <person name="Hibbett D."/>
            <person name="Martinez A.T."/>
            <person name="Grigoriev I.V."/>
        </authorList>
    </citation>
    <scope>NUCLEOTIDE SEQUENCE</scope>
    <source>
        <strain evidence="15">CIRM-BRFM 674</strain>
    </source>
</reference>
<comment type="caution">
    <text evidence="15">The sequence shown here is derived from an EMBL/GenBank/DDBJ whole genome shotgun (WGS) entry which is preliminary data.</text>
</comment>
<dbReference type="Pfam" id="PF00331">
    <property type="entry name" value="Glyco_hydro_10"/>
    <property type="match status" value="1"/>
</dbReference>
<dbReference type="InterPro" id="IPR044846">
    <property type="entry name" value="GH10"/>
</dbReference>
<evidence type="ECO:0000256" key="3">
    <source>
        <dbReference type="ARBA" id="ARBA00004851"/>
    </source>
</evidence>
<dbReference type="PRINTS" id="PR00134">
    <property type="entry name" value="GLHYDRLASE10"/>
</dbReference>
<sequence length="419" mass="46770">MRVSIVSSALLLTIPLASAQLNLWAKANRKIYFGTATDNPELTDAPYLKQLRNTQDFGQLTPASRVLLFMKWFATEPSRGNFTFDDGDAIVKLAKKNGQLVRGHNCVWHSQLADWVTAGNFDNATLSSIVQTHCHTLVKHYKGDISYPLEEPFNDDGTFRETVFYNTIGPSYIPLALRAARAADPKAKLYINDYNIEGLSAKSTGMLNLVKQLKKDRVPIDGIGIQGHLIVGQVPTTIKENLQAFVKLGVEVAITELDIRMNLPVTADLLAQQKKDYETVISACKAVKGCVGITIWDWTDKYSWVPGVFSGQGAPLPWDELRKRYKKHGVFDPMISNYDERSIDTLLRRRRPGRLGLEALQIVSKFPQTSPSLVEVVKKHPEMGAQKYLSRDRDAKAPRSCPSALQTTCGVPRMCEYNG</sequence>
<dbReference type="OrthoDB" id="3055998at2759"/>
<dbReference type="InterPro" id="IPR031158">
    <property type="entry name" value="GH10_AS"/>
</dbReference>
<keyword evidence="9 12" id="KW-0326">Glycosidase</keyword>
<keyword evidence="13" id="KW-0732">Signal</keyword>
<comment type="subcellular location">
    <subcellularLocation>
        <location evidence="2">Secreted</location>
    </subcellularLocation>
</comment>
<keyword evidence="5" id="KW-0964">Secreted</keyword>
<feature type="domain" description="GH10" evidence="14">
    <location>
        <begin position="17"/>
        <end position="325"/>
    </location>
</feature>
<evidence type="ECO:0000256" key="5">
    <source>
        <dbReference type="ARBA" id="ARBA00022525"/>
    </source>
</evidence>
<organism evidence="15 16">
    <name type="scientific">Pholiota conissans</name>
    <dbReference type="NCBI Taxonomy" id="109636"/>
    <lineage>
        <taxon>Eukaryota</taxon>
        <taxon>Fungi</taxon>
        <taxon>Dikarya</taxon>
        <taxon>Basidiomycota</taxon>
        <taxon>Agaricomycotina</taxon>
        <taxon>Agaricomycetes</taxon>
        <taxon>Agaricomycetidae</taxon>
        <taxon>Agaricales</taxon>
        <taxon>Agaricineae</taxon>
        <taxon>Strophariaceae</taxon>
        <taxon>Pholiota</taxon>
    </lineage>
</organism>
<dbReference type="PROSITE" id="PS00591">
    <property type="entry name" value="GH10_1"/>
    <property type="match status" value="1"/>
</dbReference>
<comment type="catalytic activity">
    <reaction evidence="1 12">
        <text>Endohydrolysis of (1-&gt;4)-beta-D-xylosidic linkages in xylans.</text>
        <dbReference type="EC" id="3.2.1.8"/>
    </reaction>
</comment>
<evidence type="ECO:0000256" key="8">
    <source>
        <dbReference type="ARBA" id="ARBA00023277"/>
    </source>
</evidence>
<dbReference type="SUPFAM" id="SSF51445">
    <property type="entry name" value="(Trans)glycosidases"/>
    <property type="match status" value="1"/>
</dbReference>
<evidence type="ECO:0000256" key="12">
    <source>
        <dbReference type="RuleBase" id="RU361174"/>
    </source>
</evidence>
<keyword evidence="10 12" id="KW-0624">Polysaccharide degradation</keyword>
<dbReference type="PROSITE" id="PS51760">
    <property type="entry name" value="GH10_2"/>
    <property type="match status" value="1"/>
</dbReference>
<dbReference type="InterPro" id="IPR017853">
    <property type="entry name" value="GH"/>
</dbReference>
<evidence type="ECO:0000313" key="15">
    <source>
        <dbReference type="EMBL" id="KAF9478336.1"/>
    </source>
</evidence>
<feature type="signal peptide" evidence="13">
    <location>
        <begin position="1"/>
        <end position="19"/>
    </location>
</feature>
<dbReference type="Gene3D" id="3.20.20.80">
    <property type="entry name" value="Glycosidases"/>
    <property type="match status" value="1"/>
</dbReference>
<evidence type="ECO:0000256" key="4">
    <source>
        <dbReference type="ARBA" id="ARBA00007495"/>
    </source>
</evidence>
<keyword evidence="7 12" id="KW-0378">Hydrolase</keyword>
<name>A0A9P5Z2M1_9AGAR</name>
<dbReference type="InterPro" id="IPR001000">
    <property type="entry name" value="GH10_dom"/>
</dbReference>
<dbReference type="SMART" id="SM00633">
    <property type="entry name" value="Glyco_10"/>
    <property type="match status" value="1"/>
</dbReference>
<evidence type="ECO:0000256" key="11">
    <source>
        <dbReference type="PROSITE-ProRule" id="PRU10061"/>
    </source>
</evidence>
<evidence type="ECO:0000259" key="14">
    <source>
        <dbReference type="PROSITE" id="PS51760"/>
    </source>
</evidence>
<dbReference type="GO" id="GO:0045493">
    <property type="term" value="P:xylan catabolic process"/>
    <property type="evidence" value="ECO:0007669"/>
    <property type="project" value="UniProtKB-KW"/>
</dbReference>
<evidence type="ECO:0000256" key="9">
    <source>
        <dbReference type="ARBA" id="ARBA00023295"/>
    </source>
</evidence>
<dbReference type="PANTHER" id="PTHR31490:SF35">
    <property type="entry name" value="ENDO-1,4-BETA-XYLANASE"/>
    <property type="match status" value="1"/>
</dbReference>
<evidence type="ECO:0000256" key="7">
    <source>
        <dbReference type="ARBA" id="ARBA00022801"/>
    </source>
</evidence>
<evidence type="ECO:0000256" key="2">
    <source>
        <dbReference type="ARBA" id="ARBA00004613"/>
    </source>
</evidence>
<accession>A0A9P5Z2M1</accession>
<dbReference type="EMBL" id="MU155237">
    <property type="protein sequence ID" value="KAF9478336.1"/>
    <property type="molecule type" value="Genomic_DNA"/>
</dbReference>
<evidence type="ECO:0000313" key="16">
    <source>
        <dbReference type="Proteomes" id="UP000807469"/>
    </source>
</evidence>
<dbReference type="AlphaFoldDB" id="A0A9P5Z2M1"/>
<dbReference type="PANTHER" id="PTHR31490">
    <property type="entry name" value="GLYCOSYL HYDROLASE"/>
    <property type="match status" value="1"/>
</dbReference>
<keyword evidence="8 12" id="KW-0119">Carbohydrate metabolism</keyword>
<feature type="active site" description="Nucleophile" evidence="11">
    <location>
        <position position="256"/>
    </location>
</feature>
<dbReference type="GO" id="GO:0005576">
    <property type="term" value="C:extracellular region"/>
    <property type="evidence" value="ECO:0007669"/>
    <property type="project" value="UniProtKB-SubCell"/>
</dbReference>
<evidence type="ECO:0000256" key="10">
    <source>
        <dbReference type="ARBA" id="ARBA00023326"/>
    </source>
</evidence>
<dbReference type="GO" id="GO:0031176">
    <property type="term" value="F:endo-1,4-beta-xylanase activity"/>
    <property type="evidence" value="ECO:0007669"/>
    <property type="project" value="UniProtKB-EC"/>
</dbReference>
<evidence type="ECO:0000256" key="13">
    <source>
        <dbReference type="SAM" id="SignalP"/>
    </source>
</evidence>
<evidence type="ECO:0000256" key="1">
    <source>
        <dbReference type="ARBA" id="ARBA00000681"/>
    </source>
</evidence>
<evidence type="ECO:0000256" key="6">
    <source>
        <dbReference type="ARBA" id="ARBA00022651"/>
    </source>
</evidence>
<protein>
    <recommendedName>
        <fullName evidence="12">Beta-xylanase</fullName>
        <ecNumber evidence="12">3.2.1.8</ecNumber>
    </recommendedName>
</protein>
<keyword evidence="16" id="KW-1185">Reference proteome</keyword>
<feature type="chain" id="PRO_5040145808" description="Beta-xylanase" evidence="13">
    <location>
        <begin position="20"/>
        <end position="419"/>
    </location>
</feature>
<comment type="pathway">
    <text evidence="3">Glycan degradation; xylan degradation.</text>
</comment>